<dbReference type="CDD" id="cd02794">
    <property type="entry name" value="MopB_CT_DmsA-EC"/>
    <property type="match status" value="1"/>
</dbReference>
<evidence type="ECO:0000256" key="7">
    <source>
        <dbReference type="ARBA" id="ARBA00022505"/>
    </source>
</evidence>
<dbReference type="Pfam" id="PF04879">
    <property type="entry name" value="Molybdop_Fe4S4"/>
    <property type="match status" value="1"/>
</dbReference>
<evidence type="ECO:0000256" key="2">
    <source>
        <dbReference type="ARBA" id="ARBA00001966"/>
    </source>
</evidence>
<dbReference type="SMART" id="SM00926">
    <property type="entry name" value="Molybdop_Fe4S4"/>
    <property type="match status" value="1"/>
</dbReference>
<evidence type="ECO:0000256" key="5">
    <source>
        <dbReference type="ARBA" id="ARBA00022475"/>
    </source>
</evidence>
<keyword evidence="11" id="KW-0408">Iron</keyword>
<comment type="cofactor">
    <cofactor evidence="2">
        <name>[4Fe-4S] cluster</name>
        <dbReference type="ChEBI" id="CHEBI:49883"/>
    </cofactor>
</comment>
<dbReference type="FunFam" id="3.40.50.740:FF:000005">
    <property type="entry name" value="Anaerobic dimethyl sulfoxide reductase, A subunit"/>
    <property type="match status" value="1"/>
</dbReference>
<dbReference type="PANTHER" id="PTHR43742:SF3">
    <property type="entry name" value="DIMETHYL SULFOXIDE REDUCTASE DMSA"/>
    <property type="match status" value="1"/>
</dbReference>
<name>C7C5B3_9ENTR</name>
<keyword evidence="7" id="KW-0500">Molybdenum</keyword>
<evidence type="ECO:0000256" key="11">
    <source>
        <dbReference type="ARBA" id="ARBA00023004"/>
    </source>
</evidence>
<dbReference type="Gene3D" id="3.40.50.740">
    <property type="match status" value="1"/>
</dbReference>
<feature type="compositionally biased region" description="Polar residues" evidence="14">
    <location>
        <begin position="804"/>
        <end position="815"/>
    </location>
</feature>
<dbReference type="InterPro" id="IPR006657">
    <property type="entry name" value="MoPterin_dinucl-bd_dom"/>
</dbReference>
<reference evidence="16" key="1">
    <citation type="submission" date="2009-07" db="EMBL/GenBank/DDBJ databases">
        <title>Pigment operon comparison of three Enterobacter species.</title>
        <authorList>
            <person name="Lehner A."/>
            <person name="Tischler P."/>
            <person name="Rattei T."/>
            <person name="Stephan R."/>
        </authorList>
    </citation>
    <scope>NUCLEOTIDE SEQUENCE</scope>
    <source>
        <strain evidence="16">LMG 23732T</strain>
    </source>
</reference>
<dbReference type="InterPro" id="IPR050612">
    <property type="entry name" value="Prok_Mopterin_Oxidored"/>
</dbReference>
<dbReference type="Gene3D" id="3.40.228.10">
    <property type="entry name" value="Dimethylsulfoxide Reductase, domain 2"/>
    <property type="match status" value="1"/>
</dbReference>
<keyword evidence="5" id="KW-1003">Cell membrane</keyword>
<dbReference type="InterPro" id="IPR027467">
    <property type="entry name" value="MopterinOxRdtase_cofactor_BS"/>
</dbReference>
<evidence type="ECO:0000256" key="6">
    <source>
        <dbReference type="ARBA" id="ARBA00022485"/>
    </source>
</evidence>
<dbReference type="FunFam" id="3.40.228.10:FF:000004">
    <property type="entry name" value="Dimethyl sulfoxide reductase subunit A"/>
    <property type="match status" value="1"/>
</dbReference>
<keyword evidence="6" id="KW-0004">4Fe-4S</keyword>
<accession>C7C5B3</accession>
<comment type="subcellular location">
    <subcellularLocation>
        <location evidence="3">Cell membrane</location>
        <topology evidence="3">Peripheral membrane protein</topology>
        <orientation evidence="3">Cytoplasmic side</orientation>
    </subcellularLocation>
</comment>
<dbReference type="EMBL" id="FN430675">
    <property type="protein sequence ID" value="CAZ90581.1"/>
    <property type="molecule type" value="Genomic_DNA"/>
</dbReference>
<dbReference type="FunFam" id="3.40.50.12440:FF:000003">
    <property type="entry name" value="Anaerobic dimethyl sulfoxide reductase subunit A"/>
    <property type="match status" value="1"/>
</dbReference>
<dbReference type="GO" id="GO:0030288">
    <property type="term" value="C:outer membrane-bounded periplasmic space"/>
    <property type="evidence" value="ECO:0007669"/>
    <property type="project" value="TreeGrafter"/>
</dbReference>
<dbReference type="SUPFAM" id="SSF53706">
    <property type="entry name" value="Formate dehydrogenase/DMSO reductase, domains 1-3"/>
    <property type="match status" value="1"/>
</dbReference>
<keyword evidence="8" id="KW-0479">Metal-binding</keyword>
<dbReference type="InterPro" id="IPR006311">
    <property type="entry name" value="TAT_signal"/>
</dbReference>
<evidence type="ECO:0000256" key="1">
    <source>
        <dbReference type="ARBA" id="ARBA00001942"/>
    </source>
</evidence>
<dbReference type="NCBIfam" id="NF011566">
    <property type="entry name" value="PRK14990.1"/>
    <property type="match status" value="1"/>
</dbReference>
<dbReference type="GO" id="GO:0030151">
    <property type="term" value="F:molybdenum ion binding"/>
    <property type="evidence" value="ECO:0007669"/>
    <property type="project" value="InterPro"/>
</dbReference>
<evidence type="ECO:0000313" key="16">
    <source>
        <dbReference type="EMBL" id="CAZ90581.1"/>
    </source>
</evidence>
<feature type="domain" description="4Fe-4S Mo/W bis-MGD-type" evidence="15">
    <location>
        <begin position="57"/>
        <end position="119"/>
    </location>
</feature>
<evidence type="ECO:0000256" key="8">
    <source>
        <dbReference type="ARBA" id="ARBA00022723"/>
    </source>
</evidence>
<dbReference type="CDD" id="cd02770">
    <property type="entry name" value="MopB_DmsA-EC"/>
    <property type="match status" value="1"/>
</dbReference>
<dbReference type="InterPro" id="IPR011888">
    <property type="entry name" value="Anaer_DMSO_reductase"/>
</dbReference>
<evidence type="ECO:0000256" key="9">
    <source>
        <dbReference type="ARBA" id="ARBA00022729"/>
    </source>
</evidence>
<dbReference type="Pfam" id="PF00384">
    <property type="entry name" value="Molybdopterin"/>
    <property type="match status" value="1"/>
</dbReference>
<dbReference type="PROSITE" id="PS00490">
    <property type="entry name" value="MOLYBDOPTERIN_PROK_2"/>
    <property type="match status" value="1"/>
</dbReference>
<dbReference type="GO" id="GO:0043546">
    <property type="term" value="F:molybdopterin cofactor binding"/>
    <property type="evidence" value="ECO:0007669"/>
    <property type="project" value="InterPro"/>
</dbReference>
<dbReference type="NCBIfam" id="TIGR02166">
    <property type="entry name" value="dmsA_ynfE"/>
    <property type="match status" value="1"/>
</dbReference>
<dbReference type="Pfam" id="PF01568">
    <property type="entry name" value="Molydop_binding"/>
    <property type="match status" value="1"/>
</dbReference>
<evidence type="ECO:0000256" key="4">
    <source>
        <dbReference type="ARBA" id="ARBA00010312"/>
    </source>
</evidence>
<dbReference type="FunFam" id="2.40.40.20:FF:000010">
    <property type="entry name" value="Anaerobic dimethyl sulfoxide reductase subunit A"/>
    <property type="match status" value="1"/>
</dbReference>
<keyword evidence="10" id="KW-0560">Oxidoreductase</keyword>
<keyword evidence="12" id="KW-0411">Iron-sulfur</keyword>
<evidence type="ECO:0000256" key="13">
    <source>
        <dbReference type="ARBA" id="ARBA00023136"/>
    </source>
</evidence>
<sequence>MEHIMSDEEHYGGISRRTLVKNTAIGGLALAAGGLSLPFGLKSAAAAVTGALSDSPERIVWSACTVNCGSRCPLRMHVVDGEIRYVETDNTGDDNYEALHQVRACLRGRSMRRRVYNPDRLKYPMKRVGKRGEGKFVRISWEEAFDTLAGEMQRIIKTYGNESIYLNYGTGTLGGTMTRSWPPGKTLIARLMNCCGGYLNHYGDYSTAQIAAGLNYTYGGWAEGNSPSDIENSQLVVLFGNNPGETRMSGGGVTYYLEQAREKSNARMIIIDPRYTDTGAGREDEWIPIRPGTDAALVSALAWVMITENLVDQAFLDNYCVGYDEKTLPADAPANAHYKAYILGQGDDGVAKTPEWASRITGIPVDRIVKLAREIAGAKPAFIAQGWGPQRHSNGELVSRAIAMLPILTGNVGINGGNSGAREGAYAMPFERMPTLDNPVQTSISMFMWTDAIERGAEMTALRDGVRGKAKLDVPIKMIWNYAGNCLINQHSQINRTHEILQDETKCELIVVIDNHMTSSAKYADLLLPDCTASEQMDFALDASCGNMDYVIFADQAIKPRFECKTIYEMTREIAKRMGVEQRFTEGRTQEGWLRHLYEQSRKAIPELPDFDTFRQQGIFKKRDPDGHYVAYKAFRDNPQASPLTTPSGKIEIYSSQLAEIAGSWELAKEDVIHPLPVYSPGFEHHDDPLREKYPLQLTGFHYKARAHSTYGNVDVLKAACRQEMWINPLDAKPRGIANGDTVRIFNDRGEVRIDVKVTPRILPGVVALGEGAWYDPDSEKVDRAGCINVLTTQRPSPLAKGNPSHSNLVQVQKV</sequence>
<evidence type="ECO:0000256" key="10">
    <source>
        <dbReference type="ARBA" id="ARBA00023002"/>
    </source>
</evidence>
<keyword evidence="13" id="KW-0472">Membrane</keyword>
<dbReference type="SUPFAM" id="SSF50692">
    <property type="entry name" value="ADC-like"/>
    <property type="match status" value="1"/>
</dbReference>
<dbReference type="PROSITE" id="PS00932">
    <property type="entry name" value="MOLYBDOPTERIN_PROK_3"/>
    <property type="match status" value="1"/>
</dbReference>
<dbReference type="Gene3D" id="2.40.40.20">
    <property type="match status" value="1"/>
</dbReference>
<feature type="region of interest" description="Disordered" evidence="14">
    <location>
        <begin position="796"/>
        <end position="815"/>
    </location>
</feature>
<dbReference type="GO" id="GO:0005886">
    <property type="term" value="C:plasma membrane"/>
    <property type="evidence" value="ECO:0007669"/>
    <property type="project" value="UniProtKB-SubCell"/>
</dbReference>
<dbReference type="Gene3D" id="3.40.50.12440">
    <property type="match status" value="2"/>
</dbReference>
<dbReference type="InterPro" id="IPR006656">
    <property type="entry name" value="Mopterin_OxRdtase"/>
</dbReference>
<dbReference type="PROSITE" id="PS00551">
    <property type="entry name" value="MOLYBDOPTERIN_PROK_1"/>
    <property type="match status" value="1"/>
</dbReference>
<evidence type="ECO:0000259" key="15">
    <source>
        <dbReference type="PROSITE" id="PS51669"/>
    </source>
</evidence>
<comment type="cofactor">
    <cofactor evidence="1">
        <name>Mo-bis(molybdopterin guanine dinucleotide)</name>
        <dbReference type="ChEBI" id="CHEBI:60539"/>
    </cofactor>
</comment>
<dbReference type="PROSITE" id="PS51669">
    <property type="entry name" value="4FE4S_MOW_BIS_MGD"/>
    <property type="match status" value="1"/>
</dbReference>
<dbReference type="PANTHER" id="PTHR43742">
    <property type="entry name" value="TRIMETHYLAMINE-N-OXIDE REDUCTASE"/>
    <property type="match status" value="1"/>
</dbReference>
<dbReference type="FunFam" id="3.40.50.12440:FF:000002">
    <property type="entry name" value="Anaerobic dimethyl sulfoxide reductase, A subunit"/>
    <property type="match status" value="1"/>
</dbReference>
<keyword evidence="9" id="KW-0732">Signal</keyword>
<proteinExistence type="inferred from homology"/>
<dbReference type="InterPro" id="IPR006655">
    <property type="entry name" value="Mopterin_OxRdtase_prok_CS"/>
</dbReference>
<gene>
    <name evidence="16" type="primary">dmsA</name>
</gene>
<organism evidence="16">
    <name type="scientific">Franconibacter helveticus</name>
    <dbReference type="NCBI Taxonomy" id="357240"/>
    <lineage>
        <taxon>Bacteria</taxon>
        <taxon>Pseudomonadati</taxon>
        <taxon>Pseudomonadota</taxon>
        <taxon>Gammaproteobacteria</taxon>
        <taxon>Enterobacterales</taxon>
        <taxon>Enterobacteriaceae</taxon>
        <taxon>Franconibacter</taxon>
    </lineage>
</organism>
<dbReference type="PROSITE" id="PS51318">
    <property type="entry name" value="TAT"/>
    <property type="match status" value="1"/>
</dbReference>
<evidence type="ECO:0000256" key="12">
    <source>
        <dbReference type="ARBA" id="ARBA00023014"/>
    </source>
</evidence>
<protein>
    <submittedName>
        <fullName evidence="16">Anaerobic dimethyl sulfoxide reductase chain A dmsA</fullName>
    </submittedName>
</protein>
<dbReference type="InterPro" id="IPR009010">
    <property type="entry name" value="Asp_de-COase-like_dom_sf"/>
</dbReference>
<dbReference type="AlphaFoldDB" id="C7C5B3"/>
<evidence type="ECO:0000256" key="3">
    <source>
        <dbReference type="ARBA" id="ARBA00004413"/>
    </source>
</evidence>
<dbReference type="GO" id="GO:0009055">
    <property type="term" value="F:electron transfer activity"/>
    <property type="evidence" value="ECO:0007669"/>
    <property type="project" value="TreeGrafter"/>
</dbReference>
<evidence type="ECO:0000256" key="14">
    <source>
        <dbReference type="SAM" id="MobiDB-lite"/>
    </source>
</evidence>
<dbReference type="GO" id="GO:0009061">
    <property type="term" value="P:anaerobic respiration"/>
    <property type="evidence" value="ECO:0007669"/>
    <property type="project" value="TreeGrafter"/>
</dbReference>
<dbReference type="InterPro" id="IPR006963">
    <property type="entry name" value="Mopterin_OxRdtase_4Fe-4S_dom"/>
</dbReference>
<dbReference type="GO" id="GO:0009389">
    <property type="term" value="F:dimethyl sulfoxide reductase activity"/>
    <property type="evidence" value="ECO:0007669"/>
    <property type="project" value="InterPro"/>
</dbReference>
<dbReference type="GO" id="GO:0051539">
    <property type="term" value="F:4 iron, 4 sulfur cluster binding"/>
    <property type="evidence" value="ECO:0007669"/>
    <property type="project" value="UniProtKB-KW"/>
</dbReference>
<comment type="similarity">
    <text evidence="4">Belongs to the prokaryotic molybdopterin-containing oxidoreductase family.</text>
</comment>